<evidence type="ECO:0000256" key="1">
    <source>
        <dbReference type="ARBA" id="ARBA00022593"/>
    </source>
</evidence>
<gene>
    <name evidence="6" type="ORF">BDZ94DRAFT_1251362</name>
</gene>
<evidence type="ECO:0000313" key="7">
    <source>
        <dbReference type="Proteomes" id="UP000807353"/>
    </source>
</evidence>
<keyword evidence="1" id="KW-0962">Peroxisome biogenesis</keyword>
<evidence type="ECO:0000256" key="4">
    <source>
        <dbReference type="ARBA" id="ARBA00046271"/>
    </source>
</evidence>
<keyword evidence="2" id="KW-0472">Membrane</keyword>
<dbReference type="EMBL" id="MU150241">
    <property type="protein sequence ID" value="KAF9466618.1"/>
    <property type="molecule type" value="Genomic_DNA"/>
</dbReference>
<protein>
    <submittedName>
        <fullName evidence="6">Peroxisomal biogenesis factor 11</fullName>
    </submittedName>
</protein>
<dbReference type="OrthoDB" id="10005898at2759"/>
<evidence type="ECO:0000256" key="5">
    <source>
        <dbReference type="SAM" id="MobiDB-lite"/>
    </source>
</evidence>
<reference evidence="6" key="1">
    <citation type="submission" date="2020-11" db="EMBL/GenBank/DDBJ databases">
        <authorList>
            <consortium name="DOE Joint Genome Institute"/>
            <person name="Ahrendt S."/>
            <person name="Riley R."/>
            <person name="Andreopoulos W."/>
            <person name="Labutti K."/>
            <person name="Pangilinan J."/>
            <person name="Ruiz-Duenas F.J."/>
            <person name="Barrasa J.M."/>
            <person name="Sanchez-Garcia M."/>
            <person name="Camarero S."/>
            <person name="Miyauchi S."/>
            <person name="Serrano A."/>
            <person name="Linde D."/>
            <person name="Babiker R."/>
            <person name="Drula E."/>
            <person name="Ayuso-Fernandez I."/>
            <person name="Pacheco R."/>
            <person name="Padilla G."/>
            <person name="Ferreira P."/>
            <person name="Barriuso J."/>
            <person name="Kellner H."/>
            <person name="Castanera R."/>
            <person name="Alfaro M."/>
            <person name="Ramirez L."/>
            <person name="Pisabarro A.G."/>
            <person name="Kuo A."/>
            <person name="Tritt A."/>
            <person name="Lipzen A."/>
            <person name="He G."/>
            <person name="Yan M."/>
            <person name="Ng V."/>
            <person name="Cullen D."/>
            <person name="Martin F."/>
            <person name="Rosso M.-N."/>
            <person name="Henrissat B."/>
            <person name="Hibbett D."/>
            <person name="Martinez A.T."/>
            <person name="Grigoriev I.V."/>
        </authorList>
    </citation>
    <scope>NUCLEOTIDE SEQUENCE</scope>
    <source>
        <strain evidence="6">CBS 247.69</strain>
    </source>
</reference>
<feature type="region of interest" description="Disordered" evidence="5">
    <location>
        <begin position="286"/>
        <end position="310"/>
    </location>
</feature>
<evidence type="ECO:0000256" key="2">
    <source>
        <dbReference type="ARBA" id="ARBA00023136"/>
    </source>
</evidence>
<dbReference type="InterPro" id="IPR008733">
    <property type="entry name" value="PEX11"/>
</dbReference>
<sequence length="310" mass="35278">MSFSKPLNLSRLNDLILGSFSSVQPSNTLDHLIRYLGTWSGSDKLFMVIQYAIKLLVPFLHLRARIQYRAGFRKSPTSSAAAGYAKLGSLLGDSRTLWRIWGLLPIIQWLISLERNPQPTRCLLTIERLQGWSMLVYYPLEHLSYLTSHDILPTTIPNLLYLFSPKTKPIALSPGTLGIWSCRFWAIYVALQFAHLWEDRKLLQLRQRTLKRAKGTGLTPGEKQELKERWNAYWYELIANLGNLPLTIHWSLDQGLFKDEIWVGVFGLIAALASIRSGWKATALPSHPPDSTVVSDPNEVSEDVKSYDTQ</sequence>
<name>A0A9P5YD17_9AGAR</name>
<dbReference type="AlphaFoldDB" id="A0A9P5YD17"/>
<keyword evidence="3" id="KW-0576">Peroxisome</keyword>
<dbReference type="PANTHER" id="PTHR12652:SF25">
    <property type="entry name" value="MICROBODY (PEROXISOME) PROLIFERATION PROTEIN PEROXIN 11C (EUROFUNG)"/>
    <property type="match status" value="1"/>
</dbReference>
<dbReference type="GO" id="GO:0016559">
    <property type="term" value="P:peroxisome fission"/>
    <property type="evidence" value="ECO:0007669"/>
    <property type="project" value="InterPro"/>
</dbReference>
<dbReference type="Proteomes" id="UP000807353">
    <property type="component" value="Unassembled WGS sequence"/>
</dbReference>
<organism evidence="6 7">
    <name type="scientific">Collybia nuda</name>
    <dbReference type="NCBI Taxonomy" id="64659"/>
    <lineage>
        <taxon>Eukaryota</taxon>
        <taxon>Fungi</taxon>
        <taxon>Dikarya</taxon>
        <taxon>Basidiomycota</taxon>
        <taxon>Agaricomycotina</taxon>
        <taxon>Agaricomycetes</taxon>
        <taxon>Agaricomycetidae</taxon>
        <taxon>Agaricales</taxon>
        <taxon>Tricholomatineae</taxon>
        <taxon>Clitocybaceae</taxon>
        <taxon>Collybia</taxon>
    </lineage>
</organism>
<proteinExistence type="predicted"/>
<evidence type="ECO:0000256" key="3">
    <source>
        <dbReference type="ARBA" id="ARBA00023140"/>
    </source>
</evidence>
<evidence type="ECO:0000313" key="6">
    <source>
        <dbReference type="EMBL" id="KAF9466618.1"/>
    </source>
</evidence>
<dbReference type="PANTHER" id="PTHR12652">
    <property type="entry name" value="PEROXISOMAL BIOGENESIS FACTOR 11"/>
    <property type="match status" value="1"/>
</dbReference>
<accession>A0A9P5YD17</accession>
<dbReference type="Pfam" id="PF05648">
    <property type="entry name" value="PEX11"/>
    <property type="match status" value="1"/>
</dbReference>
<dbReference type="GO" id="GO:0005778">
    <property type="term" value="C:peroxisomal membrane"/>
    <property type="evidence" value="ECO:0007669"/>
    <property type="project" value="UniProtKB-SubCell"/>
</dbReference>
<comment type="subcellular location">
    <subcellularLocation>
        <location evidence="4">Peroxisome membrane</location>
    </subcellularLocation>
</comment>
<comment type="caution">
    <text evidence="6">The sequence shown here is derived from an EMBL/GenBank/DDBJ whole genome shotgun (WGS) entry which is preliminary data.</text>
</comment>
<keyword evidence="7" id="KW-1185">Reference proteome</keyword>